<comment type="caution">
    <text evidence="2">The sequence shown here is derived from an EMBL/GenBank/DDBJ whole genome shotgun (WGS) entry which is preliminary data.</text>
</comment>
<dbReference type="EMBL" id="JACCAC010000001">
    <property type="protein sequence ID" value="NYG54531.1"/>
    <property type="molecule type" value="Genomic_DNA"/>
</dbReference>
<keyword evidence="1" id="KW-0472">Membrane</keyword>
<feature type="transmembrane region" description="Helical" evidence="1">
    <location>
        <begin position="5"/>
        <end position="21"/>
    </location>
</feature>
<sequence length="50" mass="5263">MDPRYWGLIGLVALAAGVVLLRSDKKVLGGLCFVLALAALPLMVLAPRLS</sequence>
<organism evidence="2 3">
    <name type="scientific">Nocardioides perillae</name>
    <dbReference type="NCBI Taxonomy" id="1119534"/>
    <lineage>
        <taxon>Bacteria</taxon>
        <taxon>Bacillati</taxon>
        <taxon>Actinomycetota</taxon>
        <taxon>Actinomycetes</taxon>
        <taxon>Propionibacteriales</taxon>
        <taxon>Nocardioidaceae</taxon>
        <taxon>Nocardioides</taxon>
    </lineage>
</organism>
<name>A0A7Y9RQ87_9ACTN</name>
<feature type="transmembrane region" description="Helical" evidence="1">
    <location>
        <begin position="27"/>
        <end position="46"/>
    </location>
</feature>
<evidence type="ECO:0000313" key="3">
    <source>
        <dbReference type="Proteomes" id="UP000544110"/>
    </source>
</evidence>
<evidence type="ECO:0000313" key="2">
    <source>
        <dbReference type="EMBL" id="NYG54531.1"/>
    </source>
</evidence>
<gene>
    <name evidence="2" type="ORF">BJ989_000835</name>
</gene>
<keyword evidence="3" id="KW-1185">Reference proteome</keyword>
<dbReference type="RefSeq" id="WP_179517136.1">
    <property type="nucleotide sequence ID" value="NZ_JACCAC010000001.1"/>
</dbReference>
<dbReference type="AlphaFoldDB" id="A0A7Y9RQ87"/>
<reference evidence="2 3" key="1">
    <citation type="submission" date="2020-07" db="EMBL/GenBank/DDBJ databases">
        <title>Sequencing the genomes of 1000 actinobacteria strains.</title>
        <authorList>
            <person name="Klenk H.-P."/>
        </authorList>
    </citation>
    <scope>NUCLEOTIDE SEQUENCE [LARGE SCALE GENOMIC DNA]</scope>
    <source>
        <strain evidence="2 3">DSM 24552</strain>
    </source>
</reference>
<accession>A0A7Y9RQ87</accession>
<proteinExistence type="predicted"/>
<protein>
    <submittedName>
        <fullName evidence="2">Uncharacterized protein</fullName>
    </submittedName>
</protein>
<keyword evidence="1" id="KW-0812">Transmembrane</keyword>
<dbReference type="Proteomes" id="UP000544110">
    <property type="component" value="Unassembled WGS sequence"/>
</dbReference>
<evidence type="ECO:0000256" key="1">
    <source>
        <dbReference type="SAM" id="Phobius"/>
    </source>
</evidence>
<keyword evidence="1" id="KW-1133">Transmembrane helix</keyword>